<feature type="transmembrane region" description="Helical" evidence="1">
    <location>
        <begin position="12"/>
        <end position="32"/>
    </location>
</feature>
<name>A0A1C3XLX0_9HYPH</name>
<accession>A0A1C3XLX0</accession>
<dbReference type="OrthoDB" id="8364344at2"/>
<sequence>MLDDDDDPSVSLMILRLGMLFAVAALVGYLFWEMFSESAALSRLSATANIYPYIDRCDANGQLIAIGQPNCVDLNHYLFVHGSVDKAFRRACSGKPAAVLSFEKGKVGIFEINIVEKILQFRRQNGVNPPC</sequence>
<gene>
    <name evidence="2" type="ORF">GA0061101_1686</name>
</gene>
<evidence type="ECO:0000313" key="2">
    <source>
        <dbReference type="EMBL" id="SCB53258.1"/>
    </source>
</evidence>
<dbReference type="RefSeq" id="WP_092577789.1">
    <property type="nucleotide sequence ID" value="NZ_FMAF01000068.1"/>
</dbReference>
<keyword evidence="1" id="KW-1133">Transmembrane helix</keyword>
<proteinExistence type="predicted"/>
<organism evidence="2 3">
    <name type="scientific">Rhizobium lusitanum</name>
    <dbReference type="NCBI Taxonomy" id="293958"/>
    <lineage>
        <taxon>Bacteria</taxon>
        <taxon>Pseudomonadati</taxon>
        <taxon>Pseudomonadota</taxon>
        <taxon>Alphaproteobacteria</taxon>
        <taxon>Hyphomicrobiales</taxon>
        <taxon>Rhizobiaceae</taxon>
        <taxon>Rhizobium/Agrobacterium group</taxon>
        <taxon>Rhizobium</taxon>
    </lineage>
</organism>
<protein>
    <submittedName>
        <fullName evidence="2">Uncharacterized protein</fullName>
    </submittedName>
</protein>
<dbReference type="EMBL" id="FMAF01000068">
    <property type="protein sequence ID" value="SCB53258.1"/>
    <property type="molecule type" value="Genomic_DNA"/>
</dbReference>
<evidence type="ECO:0000256" key="1">
    <source>
        <dbReference type="SAM" id="Phobius"/>
    </source>
</evidence>
<keyword evidence="1" id="KW-0472">Membrane</keyword>
<dbReference type="Proteomes" id="UP000199205">
    <property type="component" value="Unassembled WGS sequence"/>
</dbReference>
<reference evidence="3" key="1">
    <citation type="submission" date="2016-08" db="EMBL/GenBank/DDBJ databases">
        <authorList>
            <person name="Varghese N."/>
            <person name="Submissions Spin"/>
        </authorList>
    </citation>
    <scope>NUCLEOTIDE SEQUENCE [LARGE SCALE GENOMIC DNA]</scope>
    <source>
        <strain evidence="3">P1-7</strain>
    </source>
</reference>
<dbReference type="AlphaFoldDB" id="A0A1C3XLX0"/>
<keyword evidence="1" id="KW-0812">Transmembrane</keyword>
<evidence type="ECO:0000313" key="3">
    <source>
        <dbReference type="Proteomes" id="UP000199205"/>
    </source>
</evidence>